<protein>
    <submittedName>
        <fullName evidence="1">Uncharacterized protein</fullName>
    </submittedName>
</protein>
<dbReference type="AlphaFoldDB" id="A0A0E9RLV1"/>
<dbReference type="EMBL" id="GBXM01078503">
    <property type="protein sequence ID" value="JAH30074.1"/>
    <property type="molecule type" value="Transcribed_RNA"/>
</dbReference>
<accession>A0A0E9RLV1</accession>
<proteinExistence type="predicted"/>
<organism evidence="1">
    <name type="scientific">Anguilla anguilla</name>
    <name type="common">European freshwater eel</name>
    <name type="synonym">Muraena anguilla</name>
    <dbReference type="NCBI Taxonomy" id="7936"/>
    <lineage>
        <taxon>Eukaryota</taxon>
        <taxon>Metazoa</taxon>
        <taxon>Chordata</taxon>
        <taxon>Craniata</taxon>
        <taxon>Vertebrata</taxon>
        <taxon>Euteleostomi</taxon>
        <taxon>Actinopterygii</taxon>
        <taxon>Neopterygii</taxon>
        <taxon>Teleostei</taxon>
        <taxon>Anguilliformes</taxon>
        <taxon>Anguillidae</taxon>
        <taxon>Anguilla</taxon>
    </lineage>
</organism>
<name>A0A0E9RLV1_ANGAN</name>
<reference evidence="1" key="1">
    <citation type="submission" date="2014-11" db="EMBL/GenBank/DDBJ databases">
        <authorList>
            <person name="Amaro Gonzalez C."/>
        </authorList>
    </citation>
    <scope>NUCLEOTIDE SEQUENCE</scope>
</reference>
<sequence>MKFRILTDAFRTNASSVDAVSSIVILVKNKFCSACVMASGGFSGR</sequence>
<evidence type="ECO:0000313" key="1">
    <source>
        <dbReference type="EMBL" id="JAH30074.1"/>
    </source>
</evidence>
<reference evidence="1" key="2">
    <citation type="journal article" date="2015" name="Fish Shellfish Immunol.">
        <title>Early steps in the European eel (Anguilla anguilla)-Vibrio vulnificus interaction in the gills: Role of the RtxA13 toxin.</title>
        <authorList>
            <person name="Callol A."/>
            <person name="Pajuelo D."/>
            <person name="Ebbesson L."/>
            <person name="Teles M."/>
            <person name="MacKenzie S."/>
            <person name="Amaro C."/>
        </authorList>
    </citation>
    <scope>NUCLEOTIDE SEQUENCE</scope>
</reference>